<proteinExistence type="predicted"/>
<dbReference type="InterPro" id="IPR036866">
    <property type="entry name" value="RibonucZ/Hydroxyglut_hydro"/>
</dbReference>
<dbReference type="InterPro" id="IPR001279">
    <property type="entry name" value="Metallo-B-lactamas"/>
</dbReference>
<keyword evidence="3" id="KW-1185">Reference proteome</keyword>
<dbReference type="PIRSF" id="PIRSF038896">
    <property type="entry name" value="NAPE-PLD"/>
    <property type="match status" value="1"/>
</dbReference>
<dbReference type="RefSeq" id="WP_252587217.1">
    <property type="nucleotide sequence ID" value="NZ_JAMWYS010000028.1"/>
</dbReference>
<organism evidence="2 3">
    <name type="scientific">Solitalea agri</name>
    <dbReference type="NCBI Taxonomy" id="2953739"/>
    <lineage>
        <taxon>Bacteria</taxon>
        <taxon>Pseudomonadati</taxon>
        <taxon>Bacteroidota</taxon>
        <taxon>Sphingobacteriia</taxon>
        <taxon>Sphingobacteriales</taxon>
        <taxon>Sphingobacteriaceae</taxon>
        <taxon>Solitalea</taxon>
    </lineage>
</organism>
<dbReference type="AlphaFoldDB" id="A0A9X2F907"/>
<evidence type="ECO:0000259" key="1">
    <source>
        <dbReference type="Pfam" id="PF12706"/>
    </source>
</evidence>
<reference evidence="2" key="1">
    <citation type="submission" date="2022-06" db="EMBL/GenBank/DDBJ databases">
        <title>Solitalea sp. MAHUQ-68 isolated from rhizospheric soil.</title>
        <authorList>
            <person name="Huq M.A."/>
        </authorList>
    </citation>
    <scope>NUCLEOTIDE SEQUENCE</scope>
    <source>
        <strain evidence="2">MAHUQ-68</strain>
    </source>
</reference>
<accession>A0A9X2F907</accession>
<feature type="domain" description="Metallo-beta-lactamase" evidence="1">
    <location>
        <begin position="97"/>
        <end position="292"/>
    </location>
</feature>
<dbReference type="PANTHER" id="PTHR15032:SF4">
    <property type="entry name" value="N-ACYL-PHOSPHATIDYLETHANOLAMINE-HYDROLYZING PHOSPHOLIPASE D"/>
    <property type="match status" value="1"/>
</dbReference>
<dbReference type="InterPro" id="IPR024884">
    <property type="entry name" value="NAPE-PLD"/>
</dbReference>
<sequence length="343" mass="38733">MSLKTFGKKPAGKRLQKIYQSPNYKDGSFKNLSRTVMMTGDGSMVKTMIEFLNKPKNTTPDKKLPSVLTDLKNIKSDNPTLVWFGHSSYFIKIEGKTILVDPVFSGSAAPFGLGVKSFDGSDVYKVEDFPEIDLLILTHDHYDHLDLETVLKLKPKVKQIVTSLGVGSHLSYWGFNEEIVHELDWWETADPLKGFSITAAPARHFSGRGIKRAQTLWSSFVLQAGNWRIYIGADSGYDTHFKQIGEKFGPFDLAILESGQYNLKWAAIHMLPEQTVQASIDLNAKVLLPVHWGKFTLALHAWDEPIERVLKEAEKLALKVTTPLIGEPIVLEESYPDKTWWRL</sequence>
<evidence type="ECO:0000313" key="3">
    <source>
        <dbReference type="Proteomes" id="UP001155182"/>
    </source>
</evidence>
<dbReference type="Gene3D" id="3.60.15.10">
    <property type="entry name" value="Ribonuclease Z/Hydroxyacylglutathione hydrolase-like"/>
    <property type="match status" value="1"/>
</dbReference>
<gene>
    <name evidence="2" type="ORF">NF867_07605</name>
</gene>
<dbReference type="SUPFAM" id="SSF56281">
    <property type="entry name" value="Metallo-hydrolase/oxidoreductase"/>
    <property type="match status" value="1"/>
</dbReference>
<dbReference type="GO" id="GO:0008270">
    <property type="term" value="F:zinc ion binding"/>
    <property type="evidence" value="ECO:0007669"/>
    <property type="project" value="InterPro"/>
</dbReference>
<dbReference type="EMBL" id="JAMWYS010000028">
    <property type="protein sequence ID" value="MCO4292723.1"/>
    <property type="molecule type" value="Genomic_DNA"/>
</dbReference>
<dbReference type="Pfam" id="PF12706">
    <property type="entry name" value="Lactamase_B_2"/>
    <property type="match status" value="1"/>
</dbReference>
<dbReference type="GO" id="GO:0070290">
    <property type="term" value="F:N-acylphosphatidylethanolamine-specific phospholipase D activity"/>
    <property type="evidence" value="ECO:0007669"/>
    <property type="project" value="InterPro"/>
</dbReference>
<evidence type="ECO:0000313" key="2">
    <source>
        <dbReference type="EMBL" id="MCO4292723.1"/>
    </source>
</evidence>
<name>A0A9X2F907_9SPHI</name>
<protein>
    <submittedName>
        <fullName evidence="2">MBL fold metallo-hydrolase</fullName>
    </submittedName>
</protein>
<dbReference type="GO" id="GO:0005737">
    <property type="term" value="C:cytoplasm"/>
    <property type="evidence" value="ECO:0007669"/>
    <property type="project" value="TreeGrafter"/>
</dbReference>
<dbReference type="PANTHER" id="PTHR15032">
    <property type="entry name" value="N-ACYL-PHOSPHATIDYLETHANOLAMINE-HYDROLYZING PHOSPHOLIPASE D"/>
    <property type="match status" value="1"/>
</dbReference>
<comment type="caution">
    <text evidence="2">The sequence shown here is derived from an EMBL/GenBank/DDBJ whole genome shotgun (WGS) entry which is preliminary data.</text>
</comment>
<dbReference type="Proteomes" id="UP001155182">
    <property type="component" value="Unassembled WGS sequence"/>
</dbReference>